<evidence type="ECO:0000256" key="1">
    <source>
        <dbReference type="SAM" id="SignalP"/>
    </source>
</evidence>
<accession>A0A131YZ02</accession>
<dbReference type="Gene3D" id="2.10.80.10">
    <property type="entry name" value="Lipase, subunit A"/>
    <property type="match status" value="1"/>
</dbReference>
<dbReference type="EMBL" id="GEDV01004827">
    <property type="protein sequence ID" value="JAP83730.1"/>
    <property type="molecule type" value="Transcribed_RNA"/>
</dbReference>
<evidence type="ECO:0000313" key="2">
    <source>
        <dbReference type="EMBL" id="JAP83730.1"/>
    </source>
</evidence>
<sequence length="124" mass="14037">MESNSVNSLNAYAFLLMTFIATTTEGQHFPLLLPSVPRRFNQACNYTCQCDYGMCCLQRNGRQTCQLEASRGQPCTFLAFGGVYRNACPCASGEGRCHPQTKICTRTNRRFSPPRWPRKCPKKE</sequence>
<organism evidence="2">
    <name type="scientific">Rhipicephalus appendiculatus</name>
    <name type="common">Brown ear tick</name>
    <dbReference type="NCBI Taxonomy" id="34631"/>
    <lineage>
        <taxon>Eukaryota</taxon>
        <taxon>Metazoa</taxon>
        <taxon>Ecdysozoa</taxon>
        <taxon>Arthropoda</taxon>
        <taxon>Chelicerata</taxon>
        <taxon>Arachnida</taxon>
        <taxon>Acari</taxon>
        <taxon>Parasitiformes</taxon>
        <taxon>Ixodida</taxon>
        <taxon>Ixodoidea</taxon>
        <taxon>Ixodidae</taxon>
        <taxon>Rhipicephalinae</taxon>
        <taxon>Rhipicephalus</taxon>
        <taxon>Rhipicephalus</taxon>
    </lineage>
</organism>
<feature type="chain" id="PRO_5007286371" evidence="1">
    <location>
        <begin position="27"/>
        <end position="124"/>
    </location>
</feature>
<dbReference type="AlphaFoldDB" id="A0A131YZ02"/>
<name>A0A131YZ02_RHIAP</name>
<feature type="signal peptide" evidence="1">
    <location>
        <begin position="1"/>
        <end position="26"/>
    </location>
</feature>
<proteinExistence type="predicted"/>
<protein>
    <submittedName>
        <fullName evidence="2">Ixodegrin B</fullName>
    </submittedName>
</protein>
<reference evidence="2" key="1">
    <citation type="journal article" date="2016" name="Ticks Tick Borne Dis.">
        <title>De novo assembly and annotation of the salivary gland transcriptome of Rhipicephalus appendiculatus male and female ticks during blood feeding.</title>
        <authorList>
            <person name="de Castro M.H."/>
            <person name="de Klerk D."/>
            <person name="Pienaar R."/>
            <person name="Latif A.A."/>
            <person name="Rees D.J."/>
            <person name="Mans B.J."/>
        </authorList>
    </citation>
    <scope>NUCLEOTIDE SEQUENCE</scope>
    <source>
        <tissue evidence="2">Salivary glands</tissue>
    </source>
</reference>
<keyword evidence="1" id="KW-0732">Signal</keyword>